<evidence type="ECO:0000313" key="1">
    <source>
        <dbReference type="EMBL" id="JAE11335.1"/>
    </source>
</evidence>
<proteinExistence type="predicted"/>
<dbReference type="EMBL" id="GBRH01186561">
    <property type="protein sequence ID" value="JAE11335.1"/>
    <property type="molecule type" value="Transcribed_RNA"/>
</dbReference>
<sequence>MKLKQLTPPPRWRGKMANRRYPAALEMTPTDLAPPSR</sequence>
<reference evidence="1" key="2">
    <citation type="journal article" date="2015" name="Data Brief">
        <title>Shoot transcriptome of the giant reed, Arundo donax.</title>
        <authorList>
            <person name="Barrero R.A."/>
            <person name="Guerrero F.D."/>
            <person name="Moolhuijzen P."/>
            <person name="Goolsby J.A."/>
            <person name="Tidwell J."/>
            <person name="Bellgard S.E."/>
            <person name="Bellgard M.I."/>
        </authorList>
    </citation>
    <scope>NUCLEOTIDE SEQUENCE</scope>
    <source>
        <tissue evidence="1">Shoot tissue taken approximately 20 cm above the soil surface</tissue>
    </source>
</reference>
<organism evidence="1">
    <name type="scientific">Arundo donax</name>
    <name type="common">Giant reed</name>
    <name type="synonym">Donax arundinaceus</name>
    <dbReference type="NCBI Taxonomy" id="35708"/>
    <lineage>
        <taxon>Eukaryota</taxon>
        <taxon>Viridiplantae</taxon>
        <taxon>Streptophyta</taxon>
        <taxon>Embryophyta</taxon>
        <taxon>Tracheophyta</taxon>
        <taxon>Spermatophyta</taxon>
        <taxon>Magnoliopsida</taxon>
        <taxon>Liliopsida</taxon>
        <taxon>Poales</taxon>
        <taxon>Poaceae</taxon>
        <taxon>PACMAD clade</taxon>
        <taxon>Arundinoideae</taxon>
        <taxon>Arundineae</taxon>
        <taxon>Arundo</taxon>
    </lineage>
</organism>
<reference evidence="1" key="1">
    <citation type="submission" date="2014-09" db="EMBL/GenBank/DDBJ databases">
        <authorList>
            <person name="Magalhaes I.L.F."/>
            <person name="Oliveira U."/>
            <person name="Santos F.R."/>
            <person name="Vidigal T.H.D.A."/>
            <person name="Brescovit A.D."/>
            <person name="Santos A.J."/>
        </authorList>
    </citation>
    <scope>NUCLEOTIDE SEQUENCE</scope>
    <source>
        <tissue evidence="1">Shoot tissue taken approximately 20 cm above the soil surface</tissue>
    </source>
</reference>
<protein>
    <submittedName>
        <fullName evidence="1">Uncharacterized protein</fullName>
    </submittedName>
</protein>
<dbReference type="AlphaFoldDB" id="A0A0A9FE59"/>
<accession>A0A0A9FE59</accession>
<name>A0A0A9FE59_ARUDO</name>